<dbReference type="Proteomes" id="UP000193920">
    <property type="component" value="Unassembled WGS sequence"/>
</dbReference>
<reference evidence="4 5" key="1">
    <citation type="submission" date="2016-08" db="EMBL/GenBank/DDBJ databases">
        <title>A Parts List for Fungal Cellulosomes Revealed by Comparative Genomics.</title>
        <authorList>
            <consortium name="DOE Joint Genome Institute"/>
            <person name="Haitjema C.H."/>
            <person name="Gilmore S.P."/>
            <person name="Henske J.K."/>
            <person name="Solomon K.V."/>
            <person name="De Groot R."/>
            <person name="Kuo A."/>
            <person name="Mondo S.J."/>
            <person name="Salamov A.A."/>
            <person name="Labutti K."/>
            <person name="Zhao Z."/>
            <person name="Chiniquy J."/>
            <person name="Barry K."/>
            <person name="Brewer H.M."/>
            <person name="Purvine S.O."/>
            <person name="Wright A.T."/>
            <person name="Boxma B."/>
            <person name="Van Alen T."/>
            <person name="Hackstein J.H."/>
            <person name="Baker S.E."/>
            <person name="Grigoriev I.V."/>
            <person name="O'Malley M.A."/>
        </authorList>
    </citation>
    <scope>NUCLEOTIDE SEQUENCE [LARGE SCALE GENOMIC DNA]</scope>
    <source>
        <strain evidence="4 5">G1</strain>
    </source>
</reference>
<dbReference type="Pfam" id="PF12796">
    <property type="entry name" value="Ank_2"/>
    <property type="match status" value="3"/>
</dbReference>
<keyword evidence="1" id="KW-0677">Repeat</keyword>
<dbReference type="InterPro" id="IPR002110">
    <property type="entry name" value="Ankyrin_rpt"/>
</dbReference>
<dbReference type="Gene3D" id="1.25.40.20">
    <property type="entry name" value="Ankyrin repeat-containing domain"/>
    <property type="match status" value="3"/>
</dbReference>
<dbReference type="PROSITE" id="PS50088">
    <property type="entry name" value="ANK_REPEAT"/>
    <property type="match status" value="4"/>
</dbReference>
<evidence type="ECO:0000256" key="3">
    <source>
        <dbReference type="PROSITE-ProRule" id="PRU00023"/>
    </source>
</evidence>
<dbReference type="InterPro" id="IPR036770">
    <property type="entry name" value="Ankyrin_rpt-contain_sf"/>
</dbReference>
<dbReference type="PANTHER" id="PTHR24198:SF165">
    <property type="entry name" value="ANKYRIN REPEAT-CONTAINING PROTEIN-RELATED"/>
    <property type="match status" value="1"/>
</dbReference>
<accession>A0A1Y2D226</accession>
<dbReference type="AlphaFoldDB" id="A0A1Y2D226"/>
<dbReference type="Pfam" id="PF13637">
    <property type="entry name" value="Ank_4"/>
    <property type="match status" value="2"/>
</dbReference>
<feature type="repeat" description="ANK" evidence="3">
    <location>
        <begin position="406"/>
        <end position="438"/>
    </location>
</feature>
<name>A0A1Y2D226_9FUNG</name>
<dbReference type="OrthoDB" id="2158447at2759"/>
<evidence type="ECO:0000256" key="2">
    <source>
        <dbReference type="ARBA" id="ARBA00023043"/>
    </source>
</evidence>
<protein>
    <submittedName>
        <fullName evidence="4">Ankyrin</fullName>
    </submittedName>
</protein>
<keyword evidence="2 3" id="KW-0040">ANK repeat</keyword>
<dbReference type="SUPFAM" id="SSF48403">
    <property type="entry name" value="Ankyrin repeat"/>
    <property type="match status" value="3"/>
</dbReference>
<dbReference type="SMART" id="SM00248">
    <property type="entry name" value="ANK"/>
    <property type="match status" value="11"/>
</dbReference>
<dbReference type="PROSITE" id="PS50297">
    <property type="entry name" value="ANK_REP_REGION"/>
    <property type="match status" value="4"/>
</dbReference>
<feature type="repeat" description="ANK" evidence="3">
    <location>
        <begin position="201"/>
        <end position="233"/>
    </location>
</feature>
<dbReference type="STRING" id="1754190.A0A1Y2D226"/>
<gene>
    <name evidence="4" type="ORF">LY90DRAFT_456480</name>
</gene>
<proteinExistence type="predicted"/>
<dbReference type="PRINTS" id="PR01415">
    <property type="entry name" value="ANKYRIN"/>
</dbReference>
<dbReference type="EMBL" id="MCOG01000091">
    <property type="protein sequence ID" value="ORY53339.1"/>
    <property type="molecule type" value="Genomic_DNA"/>
</dbReference>
<keyword evidence="5" id="KW-1185">Reference proteome</keyword>
<evidence type="ECO:0000313" key="5">
    <source>
        <dbReference type="Proteomes" id="UP000193920"/>
    </source>
</evidence>
<evidence type="ECO:0000256" key="1">
    <source>
        <dbReference type="ARBA" id="ARBA00022737"/>
    </source>
</evidence>
<comment type="caution">
    <text evidence="4">The sequence shown here is derived from an EMBL/GenBank/DDBJ whole genome shotgun (WGS) entry which is preliminary data.</text>
</comment>
<dbReference type="PANTHER" id="PTHR24198">
    <property type="entry name" value="ANKYRIN REPEAT AND PROTEIN KINASE DOMAIN-CONTAINING PROTEIN"/>
    <property type="match status" value="1"/>
</dbReference>
<sequence length="466" mass="53228">MNNDKYIKYIVENNNFNIDINKMDINGEYPIITAFNNNNIEILKYLLEHGGDCNTKNNNGLSLLMLAIDKSNYNMVKYLLQNPNINIYENDINGNSPLIKAIGQNNIDLVKLLIDYCIRNKIKIDINGKDSNGNYPLIKAINQNNFDIVFLLVNYGIKNNIDMNIININGNTPLTLSYKQGHLKIFKYLIKFININQKDTCGNTIIYYVIDNQDIEMVKNLISIGADINLKNVFNNSVLDHAISQGNIEMVKVLLENDNILLNEVNSQGETPLISIIKTIDYEMEEKEEIINALIKKGSKVNVIDKYGNSPLIYALRNNYSSISKQLIKAGAFINIKNNEGLSPLDYSIKSKNYEITSFIFDNSIDIYNSNNICFESFSQIIMDNKLNLFKKLVDDNFDINRIGNDGNTLLHYAISCGHLDMVKYLLRCGADKSIINYKGQNAATINMDCNRFNQTYRYIERLLIN</sequence>
<organism evidence="4 5">
    <name type="scientific">Neocallimastix californiae</name>
    <dbReference type="NCBI Taxonomy" id="1754190"/>
    <lineage>
        <taxon>Eukaryota</taxon>
        <taxon>Fungi</taxon>
        <taxon>Fungi incertae sedis</taxon>
        <taxon>Chytridiomycota</taxon>
        <taxon>Chytridiomycota incertae sedis</taxon>
        <taxon>Neocallimastigomycetes</taxon>
        <taxon>Neocallimastigales</taxon>
        <taxon>Neocallimastigaceae</taxon>
        <taxon>Neocallimastix</taxon>
    </lineage>
</organism>
<evidence type="ECO:0000313" key="4">
    <source>
        <dbReference type="EMBL" id="ORY53339.1"/>
    </source>
</evidence>
<feature type="repeat" description="ANK" evidence="3">
    <location>
        <begin position="307"/>
        <end position="339"/>
    </location>
</feature>
<feature type="repeat" description="ANK" evidence="3">
    <location>
        <begin position="26"/>
        <end position="58"/>
    </location>
</feature>